<organism evidence="2 3">
    <name type="scientific">Sneathiella chinensis</name>
    <dbReference type="NCBI Taxonomy" id="349750"/>
    <lineage>
        <taxon>Bacteria</taxon>
        <taxon>Pseudomonadati</taxon>
        <taxon>Pseudomonadota</taxon>
        <taxon>Alphaproteobacteria</taxon>
        <taxon>Sneathiellales</taxon>
        <taxon>Sneathiellaceae</taxon>
        <taxon>Sneathiella</taxon>
    </lineage>
</organism>
<sequence>MVIVRNLRASSLASLIMQTIREQNKAAPRPAPSRNRQSTDIHPAKPQDALRSKPARD</sequence>
<evidence type="ECO:0000313" key="2">
    <source>
        <dbReference type="EMBL" id="GLQ05499.1"/>
    </source>
</evidence>
<feature type="compositionally biased region" description="Basic and acidic residues" evidence="1">
    <location>
        <begin position="37"/>
        <end position="57"/>
    </location>
</feature>
<evidence type="ECO:0000313" key="3">
    <source>
        <dbReference type="Proteomes" id="UP001161409"/>
    </source>
</evidence>
<evidence type="ECO:0000256" key="1">
    <source>
        <dbReference type="SAM" id="MobiDB-lite"/>
    </source>
</evidence>
<reference evidence="2" key="2">
    <citation type="submission" date="2023-01" db="EMBL/GenBank/DDBJ databases">
        <title>Draft genome sequence of Sneathiella chinensis strain NBRC 103408.</title>
        <authorList>
            <person name="Sun Q."/>
            <person name="Mori K."/>
        </authorList>
    </citation>
    <scope>NUCLEOTIDE SEQUENCE</scope>
    <source>
        <strain evidence="2">NBRC 103408</strain>
    </source>
</reference>
<proteinExistence type="predicted"/>
<gene>
    <name evidence="2" type="ORF">GCM10007924_07200</name>
</gene>
<comment type="caution">
    <text evidence="2">The sequence shown here is derived from an EMBL/GenBank/DDBJ whole genome shotgun (WGS) entry which is preliminary data.</text>
</comment>
<reference evidence="2" key="1">
    <citation type="journal article" date="2014" name="Int. J. Syst. Evol. Microbiol.">
        <title>Complete genome of a new Firmicutes species belonging to the dominant human colonic microbiota ('Ruminococcus bicirculans') reveals two chromosomes and a selective capacity to utilize plant glucans.</title>
        <authorList>
            <consortium name="NISC Comparative Sequencing Program"/>
            <person name="Wegmann U."/>
            <person name="Louis P."/>
            <person name="Goesmann A."/>
            <person name="Henrissat B."/>
            <person name="Duncan S.H."/>
            <person name="Flint H.J."/>
        </authorList>
    </citation>
    <scope>NUCLEOTIDE SEQUENCE</scope>
    <source>
        <strain evidence="2">NBRC 103408</strain>
    </source>
</reference>
<protein>
    <submittedName>
        <fullName evidence="2">Uncharacterized protein</fullName>
    </submittedName>
</protein>
<name>A0ABQ5U2K6_9PROT</name>
<dbReference type="RefSeq" id="WP_169559495.1">
    <property type="nucleotide sequence ID" value="NZ_BSNF01000001.1"/>
</dbReference>
<accession>A0ABQ5U2K6</accession>
<dbReference type="EMBL" id="BSNF01000001">
    <property type="protein sequence ID" value="GLQ05499.1"/>
    <property type="molecule type" value="Genomic_DNA"/>
</dbReference>
<dbReference type="Proteomes" id="UP001161409">
    <property type="component" value="Unassembled WGS sequence"/>
</dbReference>
<feature type="region of interest" description="Disordered" evidence="1">
    <location>
        <begin position="22"/>
        <end position="57"/>
    </location>
</feature>
<keyword evidence="3" id="KW-1185">Reference proteome</keyword>